<comment type="caution">
    <text evidence="2">The sequence shown here is derived from an EMBL/GenBank/DDBJ whole genome shotgun (WGS) entry which is preliminary data.</text>
</comment>
<evidence type="ECO:0000313" key="3">
    <source>
        <dbReference type="EMBL" id="CAL6051505.1"/>
    </source>
</evidence>
<dbReference type="EMBL" id="CATOUU010000878">
    <property type="protein sequence ID" value="CAI9956657.1"/>
    <property type="molecule type" value="Genomic_DNA"/>
</dbReference>
<feature type="transmembrane region" description="Helical" evidence="1">
    <location>
        <begin position="12"/>
        <end position="35"/>
    </location>
</feature>
<proteinExistence type="predicted"/>
<accession>A0AA86QMK6</accession>
<keyword evidence="1" id="KW-0472">Membrane</keyword>
<keyword evidence="4" id="KW-1185">Reference proteome</keyword>
<evidence type="ECO:0000313" key="4">
    <source>
        <dbReference type="Proteomes" id="UP001642409"/>
    </source>
</evidence>
<reference evidence="3 4" key="2">
    <citation type="submission" date="2024-07" db="EMBL/GenBank/DDBJ databases">
        <authorList>
            <person name="Akdeniz Z."/>
        </authorList>
    </citation>
    <scope>NUCLEOTIDE SEQUENCE [LARGE SCALE GENOMIC DNA]</scope>
</reference>
<evidence type="ECO:0000256" key="1">
    <source>
        <dbReference type="SAM" id="Phobius"/>
    </source>
</evidence>
<evidence type="ECO:0000313" key="2">
    <source>
        <dbReference type="EMBL" id="CAI9956657.1"/>
    </source>
</evidence>
<gene>
    <name evidence="2" type="ORF">HINF_LOCUS44302</name>
    <name evidence="3" type="ORF">HINF_LOCUS44403</name>
</gene>
<protein>
    <submittedName>
        <fullName evidence="3">Hypothetical_protein</fullName>
    </submittedName>
</protein>
<feature type="transmembrane region" description="Helical" evidence="1">
    <location>
        <begin position="105"/>
        <end position="127"/>
    </location>
</feature>
<organism evidence="2">
    <name type="scientific">Hexamita inflata</name>
    <dbReference type="NCBI Taxonomy" id="28002"/>
    <lineage>
        <taxon>Eukaryota</taxon>
        <taxon>Metamonada</taxon>
        <taxon>Diplomonadida</taxon>
        <taxon>Hexamitidae</taxon>
        <taxon>Hexamitinae</taxon>
        <taxon>Hexamita</taxon>
    </lineage>
</organism>
<keyword evidence="1" id="KW-0812">Transmembrane</keyword>
<sequence length="150" mass="16581">MQMKFQTSNLKCVLFFFTPQYDVIIFIACNSSHFWDLRRRQGYNNACYATCPGKMLLSNMSCVTTCPTSNPLIFNKSCVVSCPTRYTAGANKVCAQNKSGQTIGIVTSVIVGAVVIIALAIGTFVFLKKQKHGRKSMKLQVKLDTATIYA</sequence>
<dbReference type="AlphaFoldDB" id="A0AA86QMK6"/>
<dbReference type="EMBL" id="CAXDID020000188">
    <property type="protein sequence ID" value="CAL6051505.1"/>
    <property type="molecule type" value="Genomic_DNA"/>
</dbReference>
<reference evidence="2" key="1">
    <citation type="submission" date="2023-06" db="EMBL/GenBank/DDBJ databases">
        <authorList>
            <person name="Kurt Z."/>
        </authorList>
    </citation>
    <scope>NUCLEOTIDE SEQUENCE</scope>
</reference>
<keyword evidence="1" id="KW-1133">Transmembrane helix</keyword>
<dbReference type="Proteomes" id="UP001642409">
    <property type="component" value="Unassembled WGS sequence"/>
</dbReference>
<name>A0AA86QMK6_9EUKA</name>